<dbReference type="Proteomes" id="UP000229740">
    <property type="component" value="Unassembled WGS sequence"/>
</dbReference>
<dbReference type="CDD" id="cd01164">
    <property type="entry name" value="FruK_PfkB_like"/>
    <property type="match status" value="1"/>
</dbReference>
<sequence length="311" mass="33637">MILCVGLTPVYQRTLTIEGFQIDRVNRVKPGILESSAGKGINVARTIKTLGHDALVTGFLGGDTGKYVQSALAEEGLRADFVHVTNATRICTTIIDPQQQTYTEIVEEGRPVSDSEIEQICQLYAQHLADCRLVAIAGSAPQRVPHDIYADFIRAAHTLHKPVLVDTQKKLLLHSLDARPFLVKINREELGAAFQQQIDSTETLFHLIDRLHERGVECVLISHGKDALLLSYAGKRWRIFPPSIQAVNPIGSGDAVLGGLAVALSEGQAPVEAARLGTACGAANALTLLPGSIRLEDVARFKGDVHAELCS</sequence>
<evidence type="ECO:0000313" key="8">
    <source>
        <dbReference type="EMBL" id="PID58922.1"/>
    </source>
</evidence>
<name>A0A2G6EAQ1_9BACT</name>
<dbReference type="Gene3D" id="3.40.1190.20">
    <property type="match status" value="1"/>
</dbReference>
<comment type="caution">
    <text evidence="8">The sequence shown here is derived from an EMBL/GenBank/DDBJ whole genome shotgun (WGS) entry which is preliminary data.</text>
</comment>
<gene>
    <name evidence="8" type="ORF">CSB45_02670</name>
</gene>
<comment type="similarity">
    <text evidence="1">Belongs to the carbohydrate kinase PfkB family.</text>
</comment>
<evidence type="ECO:0000256" key="1">
    <source>
        <dbReference type="ARBA" id="ARBA00010688"/>
    </source>
</evidence>
<dbReference type="NCBIfam" id="TIGR03168">
    <property type="entry name" value="1-PFK"/>
    <property type="match status" value="1"/>
</dbReference>
<evidence type="ECO:0000256" key="4">
    <source>
        <dbReference type="ARBA" id="ARBA00022777"/>
    </source>
</evidence>
<evidence type="ECO:0000256" key="6">
    <source>
        <dbReference type="PIRNR" id="PIRNR000535"/>
    </source>
</evidence>
<keyword evidence="3" id="KW-0547">Nucleotide-binding</keyword>
<dbReference type="AlphaFoldDB" id="A0A2G6EAQ1"/>
<dbReference type="GO" id="GO:0016773">
    <property type="term" value="F:phosphotransferase activity, alcohol group as acceptor"/>
    <property type="evidence" value="ECO:0007669"/>
    <property type="project" value="InterPro"/>
</dbReference>
<evidence type="ECO:0000313" key="9">
    <source>
        <dbReference type="Proteomes" id="UP000229740"/>
    </source>
</evidence>
<dbReference type="GO" id="GO:0005524">
    <property type="term" value="F:ATP binding"/>
    <property type="evidence" value="ECO:0007669"/>
    <property type="project" value="UniProtKB-KW"/>
</dbReference>
<dbReference type="PANTHER" id="PTHR46566:SF2">
    <property type="entry name" value="ATP-DEPENDENT 6-PHOSPHOFRUCTOKINASE ISOZYME 2"/>
    <property type="match status" value="1"/>
</dbReference>
<feature type="domain" description="Carbohydrate kinase PfkB" evidence="7">
    <location>
        <begin position="2"/>
        <end position="285"/>
    </location>
</feature>
<keyword evidence="5" id="KW-0067">ATP-binding</keyword>
<evidence type="ECO:0000259" key="7">
    <source>
        <dbReference type="Pfam" id="PF00294"/>
    </source>
</evidence>
<dbReference type="PIRSF" id="PIRSF000535">
    <property type="entry name" value="1PFK/6PFK/LacC"/>
    <property type="match status" value="1"/>
</dbReference>
<dbReference type="GO" id="GO:0005975">
    <property type="term" value="P:carbohydrate metabolic process"/>
    <property type="evidence" value="ECO:0007669"/>
    <property type="project" value="InterPro"/>
</dbReference>
<dbReference type="Pfam" id="PF00294">
    <property type="entry name" value="PfkB"/>
    <property type="match status" value="1"/>
</dbReference>
<keyword evidence="4" id="KW-0418">Kinase</keyword>
<keyword evidence="2 6" id="KW-0808">Transferase</keyword>
<protein>
    <recommendedName>
        <fullName evidence="7">Carbohydrate kinase PfkB domain-containing protein</fullName>
    </recommendedName>
</protein>
<dbReference type="PROSITE" id="PS00584">
    <property type="entry name" value="PFKB_KINASES_2"/>
    <property type="match status" value="1"/>
</dbReference>
<dbReference type="GO" id="GO:0016301">
    <property type="term" value="F:kinase activity"/>
    <property type="evidence" value="ECO:0007669"/>
    <property type="project" value="UniProtKB-KW"/>
</dbReference>
<dbReference type="SUPFAM" id="SSF53613">
    <property type="entry name" value="Ribokinase-like"/>
    <property type="match status" value="1"/>
</dbReference>
<evidence type="ECO:0000256" key="5">
    <source>
        <dbReference type="ARBA" id="ARBA00022840"/>
    </source>
</evidence>
<evidence type="ECO:0000256" key="3">
    <source>
        <dbReference type="ARBA" id="ARBA00022741"/>
    </source>
</evidence>
<dbReference type="PROSITE" id="PS00583">
    <property type="entry name" value="PFKB_KINASES_1"/>
    <property type="match status" value="1"/>
</dbReference>
<proteinExistence type="inferred from homology"/>
<dbReference type="InterPro" id="IPR002173">
    <property type="entry name" value="Carboh/pur_kinase_PfkB_CS"/>
</dbReference>
<dbReference type="EMBL" id="PDPS01000021">
    <property type="protein sequence ID" value="PID58922.1"/>
    <property type="molecule type" value="Genomic_DNA"/>
</dbReference>
<reference evidence="8 9" key="1">
    <citation type="submission" date="2017-10" db="EMBL/GenBank/DDBJ databases">
        <title>Novel microbial diversity and functional potential in the marine mammal oral microbiome.</title>
        <authorList>
            <person name="Dudek N.K."/>
            <person name="Sun C.L."/>
            <person name="Burstein D."/>
            <person name="Kantor R.S."/>
            <person name="Aliaga Goltsman D.S."/>
            <person name="Bik E.M."/>
            <person name="Thomas B.C."/>
            <person name="Banfield J.F."/>
            <person name="Relman D.A."/>
        </authorList>
    </citation>
    <scope>NUCLEOTIDE SEQUENCE [LARGE SCALE GENOMIC DNA]</scope>
    <source>
        <strain evidence="8">DOLZORAL124_49_17</strain>
    </source>
</reference>
<accession>A0A2G6EAQ1</accession>
<evidence type="ECO:0000256" key="2">
    <source>
        <dbReference type="ARBA" id="ARBA00022679"/>
    </source>
</evidence>
<dbReference type="InterPro" id="IPR029056">
    <property type="entry name" value="Ribokinase-like"/>
</dbReference>
<dbReference type="InterPro" id="IPR011611">
    <property type="entry name" value="PfkB_dom"/>
</dbReference>
<dbReference type="InterPro" id="IPR017583">
    <property type="entry name" value="Tagatose/fructose_Pkinase"/>
</dbReference>
<dbReference type="PANTHER" id="PTHR46566">
    <property type="entry name" value="1-PHOSPHOFRUCTOKINASE-RELATED"/>
    <property type="match status" value="1"/>
</dbReference>
<organism evidence="8 9">
    <name type="scientific">candidate division KSB3 bacterium</name>
    <dbReference type="NCBI Taxonomy" id="2044937"/>
    <lineage>
        <taxon>Bacteria</taxon>
        <taxon>candidate division KSB3</taxon>
    </lineage>
</organism>